<organism evidence="6 7">
    <name type="scientific">Novosphingobium pentaromativorans US6-1</name>
    <dbReference type="NCBI Taxonomy" id="1088721"/>
    <lineage>
        <taxon>Bacteria</taxon>
        <taxon>Pseudomonadati</taxon>
        <taxon>Pseudomonadota</taxon>
        <taxon>Alphaproteobacteria</taxon>
        <taxon>Sphingomonadales</taxon>
        <taxon>Sphingomonadaceae</taxon>
        <taxon>Novosphingobium</taxon>
    </lineage>
</organism>
<gene>
    <name evidence="6" type="ORF">NSU_2693</name>
</gene>
<evidence type="ECO:0000313" key="7">
    <source>
        <dbReference type="Proteomes" id="UP000004030"/>
    </source>
</evidence>
<keyword evidence="4" id="KW-0812">Transmembrane</keyword>
<keyword evidence="7" id="KW-1185">Reference proteome</keyword>
<reference evidence="6 7" key="1">
    <citation type="journal article" date="2012" name="J. Bacteriol.">
        <title>Genome sequence of benzo(a)pyrene-degrading bacterium Novosphingobium pentaromativorans US6-1.</title>
        <authorList>
            <person name="Luo Y.R."/>
            <person name="Kang S.G."/>
            <person name="Kim S.J."/>
            <person name="Kim M.R."/>
            <person name="Li N."/>
            <person name="Lee J.H."/>
            <person name="Kwon K.K."/>
        </authorList>
    </citation>
    <scope>NUCLEOTIDE SEQUENCE [LARGE SCALE GENOMIC DNA]</scope>
    <source>
        <strain evidence="6 7">US6-1</strain>
    </source>
</reference>
<dbReference type="EMBL" id="AGFM01000039">
    <property type="protein sequence ID" value="EHJ60345.1"/>
    <property type="molecule type" value="Genomic_DNA"/>
</dbReference>
<feature type="transmembrane region" description="Helical" evidence="4">
    <location>
        <begin position="87"/>
        <end position="111"/>
    </location>
</feature>
<dbReference type="Proteomes" id="UP000004030">
    <property type="component" value="Unassembled WGS sequence"/>
</dbReference>
<evidence type="ECO:0000256" key="4">
    <source>
        <dbReference type="SAM" id="Phobius"/>
    </source>
</evidence>
<accession>G6EEC2</accession>
<dbReference type="eggNOG" id="COG3555">
    <property type="taxonomic scope" value="Bacteria"/>
</dbReference>
<dbReference type="InterPro" id="IPR027443">
    <property type="entry name" value="IPNS-like_sf"/>
</dbReference>
<dbReference type="PANTHER" id="PTHR46332:SF5">
    <property type="entry name" value="ASPARTATE BETA-HYDROXYLASE DOMAIN CONTAINING 2"/>
    <property type="match status" value="1"/>
</dbReference>
<keyword evidence="4" id="KW-1133">Transmembrane helix</keyword>
<name>G6EEC2_9SPHN</name>
<protein>
    <submittedName>
        <fullName evidence="6">Beta-hydroxylase, aspartyl/asparaginyl family protein</fullName>
    </submittedName>
</protein>
<comment type="caution">
    <text evidence="6">The sequence shown here is derived from an EMBL/GenBank/DDBJ whole genome shotgun (WGS) entry which is preliminary data.</text>
</comment>
<keyword evidence="3" id="KW-0560">Oxidoreductase</keyword>
<dbReference type="GO" id="GO:0051213">
    <property type="term" value="F:dioxygenase activity"/>
    <property type="evidence" value="ECO:0007669"/>
    <property type="project" value="UniProtKB-KW"/>
</dbReference>
<keyword evidence="4" id="KW-0472">Membrane</keyword>
<evidence type="ECO:0000259" key="5">
    <source>
        <dbReference type="Pfam" id="PF05118"/>
    </source>
</evidence>
<evidence type="ECO:0000313" key="6">
    <source>
        <dbReference type="EMBL" id="EHJ60345.1"/>
    </source>
</evidence>
<keyword evidence="2" id="KW-0223">Dioxygenase</keyword>
<dbReference type="Pfam" id="PF05118">
    <property type="entry name" value="Asp_Arg_Hydrox"/>
    <property type="match status" value="1"/>
</dbReference>
<sequence length="384" mass="42382">MGTVKSFNGIFAFLVLQFLLLLLLELTDISLSIGEAFSFAGPLGMAEHLLLVSGILALLWFAWSALLEPVEIYWGTSAKVRMRKWMLPVLLAIACLIALAAALAAAIAMITDRASPRGIEFSLVSFTLLLVPTAVTALLLVSAVRRWQAINSGIAIMRGALERTGSSVELGRVRASIDWEGSASAVSVRANPQGFTFAGLTSKPWHDPKDFAWLPAFVDAVDELRAEAEAVLLNHETRIEHYHYVGLDGDFWRNFSFVKRHEEVPENLALCPVVGGLLKTIPGYPAFRDAMFSILGPHGFIRPHRDVSNVFLTLHLPLIVPPGGHLEVGGIRREWRYGEPLIFDSSYAHEAQNCSADPRIVLLVDFPHPELTRAECEWIRDAKI</sequence>
<dbReference type="GO" id="GO:0016020">
    <property type="term" value="C:membrane"/>
    <property type="evidence" value="ECO:0007669"/>
    <property type="project" value="TreeGrafter"/>
</dbReference>
<dbReference type="InterPro" id="IPR051821">
    <property type="entry name" value="Asp/Asn_beta-hydroxylase"/>
</dbReference>
<feature type="domain" description="Aspartyl/asparaginy/proline hydroxylase" evidence="5">
    <location>
        <begin position="221"/>
        <end position="369"/>
    </location>
</feature>
<proteinExistence type="inferred from homology"/>
<dbReference type="STRING" id="1088721.JI59_06630"/>
<evidence type="ECO:0000256" key="2">
    <source>
        <dbReference type="ARBA" id="ARBA00022964"/>
    </source>
</evidence>
<comment type="similarity">
    <text evidence="1">Belongs to the aspartyl/asparaginyl beta-hydroxylase family.</text>
</comment>
<feature type="transmembrane region" description="Helical" evidence="4">
    <location>
        <begin position="123"/>
        <end position="144"/>
    </location>
</feature>
<dbReference type="PATRIC" id="fig|1088721.3.peg.2662"/>
<evidence type="ECO:0000256" key="1">
    <source>
        <dbReference type="ARBA" id="ARBA00007730"/>
    </source>
</evidence>
<dbReference type="Gene3D" id="2.60.120.330">
    <property type="entry name" value="B-lactam Antibiotic, Isopenicillin N Synthase, Chain"/>
    <property type="match status" value="1"/>
</dbReference>
<dbReference type="InterPro" id="IPR007803">
    <property type="entry name" value="Asp/Arg/Pro-Hydrxlase"/>
</dbReference>
<feature type="transmembrane region" description="Helical" evidence="4">
    <location>
        <begin position="48"/>
        <end position="67"/>
    </location>
</feature>
<dbReference type="AlphaFoldDB" id="G6EEC2"/>
<dbReference type="SUPFAM" id="SSF51197">
    <property type="entry name" value="Clavaminate synthase-like"/>
    <property type="match status" value="1"/>
</dbReference>
<evidence type="ECO:0000256" key="3">
    <source>
        <dbReference type="ARBA" id="ARBA00023002"/>
    </source>
</evidence>
<dbReference type="RefSeq" id="WP_007013604.1">
    <property type="nucleotide sequence ID" value="NZ_AGFM01000039.1"/>
</dbReference>
<dbReference type="PANTHER" id="PTHR46332">
    <property type="entry name" value="ASPARTATE BETA-HYDROXYLASE DOMAIN-CONTAINING PROTEIN 2"/>
    <property type="match status" value="1"/>
</dbReference>